<dbReference type="Pfam" id="PF13620">
    <property type="entry name" value="CarboxypepD_reg"/>
    <property type="match status" value="1"/>
</dbReference>
<keyword evidence="3" id="KW-0998">Cell outer membrane</keyword>
<keyword evidence="2" id="KW-0472">Membrane</keyword>
<dbReference type="RefSeq" id="WP_309201546.1">
    <property type="nucleotide sequence ID" value="NZ_CP133548.1"/>
</dbReference>
<dbReference type="Gene3D" id="2.170.130.10">
    <property type="entry name" value="TonB-dependent receptor, plug domain"/>
    <property type="match status" value="1"/>
</dbReference>
<accession>A0AA51RRS1</accession>
<evidence type="ECO:0000259" key="6">
    <source>
        <dbReference type="Pfam" id="PF25183"/>
    </source>
</evidence>
<keyword evidence="7" id="KW-0675">Receptor</keyword>
<evidence type="ECO:0000313" key="8">
    <source>
        <dbReference type="Proteomes" id="UP001239782"/>
    </source>
</evidence>
<feature type="domain" description="TonB-dependent transporter Oar-like beta-barrel" evidence="6">
    <location>
        <begin position="359"/>
        <end position="859"/>
    </location>
</feature>
<protein>
    <submittedName>
        <fullName evidence="7">TonB-dependent receptor</fullName>
    </submittedName>
</protein>
<dbReference type="EMBL" id="CP133548">
    <property type="protein sequence ID" value="WMS86401.1"/>
    <property type="molecule type" value="Genomic_DNA"/>
</dbReference>
<dbReference type="Gene3D" id="2.40.170.20">
    <property type="entry name" value="TonB-dependent receptor, beta-barrel domain"/>
    <property type="match status" value="1"/>
</dbReference>
<evidence type="ECO:0000313" key="7">
    <source>
        <dbReference type="EMBL" id="WMS86401.1"/>
    </source>
</evidence>
<feature type="domain" description="TonB-dependent receptor plug" evidence="5">
    <location>
        <begin position="132"/>
        <end position="235"/>
    </location>
</feature>
<reference evidence="7 8" key="1">
    <citation type="submission" date="2023-08" db="EMBL/GenBank/DDBJ databases">
        <title>Pleionea litopenaei sp. nov., isolated from stomach of juvenile Litopenaeus vannamei.</title>
        <authorList>
            <person name="Rho A.M."/>
            <person name="Hwang C.Y."/>
        </authorList>
    </citation>
    <scope>NUCLEOTIDE SEQUENCE [LARGE SCALE GENOMIC DNA]</scope>
    <source>
        <strain evidence="7 8">HL-JVS1</strain>
    </source>
</reference>
<dbReference type="SUPFAM" id="SSF56935">
    <property type="entry name" value="Porins"/>
    <property type="match status" value="1"/>
</dbReference>
<dbReference type="GO" id="GO:0030246">
    <property type="term" value="F:carbohydrate binding"/>
    <property type="evidence" value="ECO:0007669"/>
    <property type="project" value="InterPro"/>
</dbReference>
<gene>
    <name evidence="7" type="ORF">Q9312_14360</name>
</gene>
<organism evidence="7 8">
    <name type="scientific">Pleionea litopenaei</name>
    <dbReference type="NCBI Taxonomy" id="3070815"/>
    <lineage>
        <taxon>Bacteria</taxon>
        <taxon>Pseudomonadati</taxon>
        <taxon>Pseudomonadota</taxon>
        <taxon>Gammaproteobacteria</taxon>
        <taxon>Oceanospirillales</taxon>
        <taxon>Pleioneaceae</taxon>
        <taxon>Pleionea</taxon>
    </lineage>
</organism>
<evidence type="ECO:0000259" key="5">
    <source>
        <dbReference type="Pfam" id="PF07715"/>
    </source>
</evidence>
<dbReference type="KEGG" id="plei:Q9312_14360"/>
<feature type="domain" description="TonB-dependent transporter Oar-like beta-barrel" evidence="6">
    <location>
        <begin position="239"/>
        <end position="305"/>
    </location>
</feature>
<name>A0AA51RRS1_9GAMM</name>
<dbReference type="AlphaFoldDB" id="A0AA51RRS1"/>
<sequence length="1047" mass="115819">MKKQLIASAIAIALGTIGVVSADETSSSIRGQISTPQGAPAANTTIIITHVPTGTQRRFTTNEQGSFNASGLPVGGPYTILIDSDTYQDKEITNVQLELGNPFVLREVLQAITGEVVTITASASDFRYPNSGSNSSFGSREIEGSPSVNRDLKSVLRRNPLVNVLDNDEGSMSVAGSNPRYNSITIDGIRQDDDFGLNGSGYPTQRSPISLDAVEQISIATNPYDASKGGFSGAGISVVTKSGTNEFSGNVFYEYFDDKFAGPSRESGASDVIPTAFTERTYGFSVGGPIIADKLFFFANYEKFEAPGTVEAGPDGYPSGNPADVSIADANEVIRIAREIYGVEPGTWELGSIEEDVKKLLKVDWNINDYHRASFTYQDTDGKQTSNNVGGRTLNLSSHWYTRGDHLRAYSAQWFADWSNNFATELRIADKSVDNTQDPLEGRGYGQVSVRTPSGTVEFGPDRSRHANELRNDTFQVAFEAEYLSGDHTWTFGYVYDDLDVYNVFVQDSLGSWSFDSLADFENRDASEFNYQNSFLNSADDAAAIFNFKTHTFYVGDVWDVNADLILNYGLRYERITTSDTPRLNPNFVNRYGFGNDASMDGKDILLPRIGFDYQVAENVKLSGGIGRFSGGRPNVWLSNAYTNDGVTIVVPDVDTNDPQYLADVLTNVDVTSIPTYVTDRMVAGNGNSTPIDPNFDIPSEWRYSLKADWNTSLGVLGDNWLISSEAIFKDIDKDVQWIDLAREQIGTTVAGQPIYGPVDANNPDQYDLLLTNISGGDSRILTFSMDKQWDNGLHLNLSYTNQDINDRVPGTSSTATSNYQYTTTYDRQNPAIATASYEVKHRLALNLDYDVEIFNGLNTTFGLFAERVSGRPYSWTLGSFRDGDLGDQSDFDDSDVYLPYIPTGPNDPAVDFSCNSCLSYDEIIDHLNDNGISTSGGFLSRNAYRSPYKTNIDLFIRQEVPGLFNDQKGEVYFHIDNLLNLVDSSQGKIYSNPFSESQQILFDYDVNQNGQYQYQEPFGDYRYGSPANFREIESAWRVKVGVRYKF</sequence>
<dbReference type="SUPFAM" id="SSF49452">
    <property type="entry name" value="Starch-binding domain-like"/>
    <property type="match status" value="1"/>
</dbReference>
<dbReference type="InterPro" id="IPR037066">
    <property type="entry name" value="Plug_dom_sf"/>
</dbReference>
<evidence type="ECO:0000256" key="2">
    <source>
        <dbReference type="ARBA" id="ARBA00023136"/>
    </source>
</evidence>
<dbReference type="Pfam" id="PF25183">
    <property type="entry name" value="OMP_b-brl_4"/>
    <property type="match status" value="2"/>
</dbReference>
<dbReference type="InterPro" id="IPR012910">
    <property type="entry name" value="Plug_dom"/>
</dbReference>
<proteinExistence type="predicted"/>
<evidence type="ECO:0000256" key="1">
    <source>
        <dbReference type="ARBA" id="ARBA00004442"/>
    </source>
</evidence>
<keyword evidence="4" id="KW-0732">Signal</keyword>
<dbReference type="Pfam" id="PF07715">
    <property type="entry name" value="Plug"/>
    <property type="match status" value="1"/>
</dbReference>
<dbReference type="GO" id="GO:0009279">
    <property type="term" value="C:cell outer membrane"/>
    <property type="evidence" value="ECO:0007669"/>
    <property type="project" value="UniProtKB-SubCell"/>
</dbReference>
<evidence type="ECO:0000256" key="4">
    <source>
        <dbReference type="SAM" id="SignalP"/>
    </source>
</evidence>
<comment type="subcellular location">
    <subcellularLocation>
        <location evidence="1">Cell outer membrane</location>
    </subcellularLocation>
</comment>
<dbReference type="Gene3D" id="2.60.40.1120">
    <property type="entry name" value="Carboxypeptidase-like, regulatory domain"/>
    <property type="match status" value="1"/>
</dbReference>
<evidence type="ECO:0000256" key="3">
    <source>
        <dbReference type="ARBA" id="ARBA00023237"/>
    </source>
</evidence>
<feature type="signal peptide" evidence="4">
    <location>
        <begin position="1"/>
        <end position="22"/>
    </location>
</feature>
<dbReference type="InterPro" id="IPR036942">
    <property type="entry name" value="Beta-barrel_TonB_sf"/>
</dbReference>
<dbReference type="Proteomes" id="UP001239782">
    <property type="component" value="Chromosome"/>
</dbReference>
<dbReference type="InterPro" id="IPR057601">
    <property type="entry name" value="Oar-like_b-barrel"/>
</dbReference>
<feature type="chain" id="PRO_5041356411" evidence="4">
    <location>
        <begin position="23"/>
        <end position="1047"/>
    </location>
</feature>
<dbReference type="InterPro" id="IPR013784">
    <property type="entry name" value="Carb-bd-like_fold"/>
</dbReference>
<keyword evidence="8" id="KW-1185">Reference proteome</keyword>